<evidence type="ECO:0000256" key="9">
    <source>
        <dbReference type="SAM" id="Phobius"/>
    </source>
</evidence>
<comment type="pathway">
    <text evidence="1">Cofactor biosynthesis; ubiquinone biosynthesis [regulation].</text>
</comment>
<evidence type="ECO:0000256" key="4">
    <source>
        <dbReference type="ARBA" id="ARBA00022519"/>
    </source>
</evidence>
<reference evidence="11 12" key="1">
    <citation type="submission" date="2018-10" db="EMBL/GenBank/DDBJ databases">
        <title>Xanthobacter tagetidis genome sequencing and assembly.</title>
        <authorList>
            <person name="Maclea K.S."/>
            <person name="Goen A.E."/>
            <person name="Fatima S.A."/>
        </authorList>
    </citation>
    <scope>NUCLEOTIDE SEQUENCE [LARGE SCALE GENOMIC DNA]</scope>
    <source>
        <strain evidence="11 12">ATCC 700314</strain>
    </source>
</reference>
<evidence type="ECO:0000256" key="8">
    <source>
        <dbReference type="ARBA" id="ARBA00023136"/>
    </source>
</evidence>
<dbReference type="OrthoDB" id="9795390at2"/>
<keyword evidence="3" id="KW-1003">Cell membrane</keyword>
<organism evidence="11 12">
    <name type="scientific">Xanthobacter tagetidis</name>
    <dbReference type="NCBI Taxonomy" id="60216"/>
    <lineage>
        <taxon>Bacteria</taxon>
        <taxon>Pseudomonadati</taxon>
        <taxon>Pseudomonadota</taxon>
        <taxon>Alphaproteobacteria</taxon>
        <taxon>Hyphomicrobiales</taxon>
        <taxon>Xanthobacteraceae</taxon>
        <taxon>Xanthobacter</taxon>
    </lineage>
</organism>
<evidence type="ECO:0000256" key="5">
    <source>
        <dbReference type="ARBA" id="ARBA00022688"/>
    </source>
</evidence>
<dbReference type="InterPro" id="IPR004147">
    <property type="entry name" value="ABC1_dom"/>
</dbReference>
<keyword evidence="5" id="KW-0831">Ubiquinone biosynthesis</keyword>
<proteinExistence type="inferred from homology"/>
<dbReference type="NCBIfam" id="TIGR01982">
    <property type="entry name" value="UbiB"/>
    <property type="match status" value="1"/>
</dbReference>
<comment type="caution">
    <text evidence="11">The sequence shown here is derived from an EMBL/GenBank/DDBJ whole genome shotgun (WGS) entry which is preliminary data.</text>
</comment>
<keyword evidence="6 9" id="KW-0812">Transmembrane</keyword>
<evidence type="ECO:0000256" key="1">
    <source>
        <dbReference type="ARBA" id="ARBA00005020"/>
    </source>
</evidence>
<dbReference type="PANTHER" id="PTHR10566">
    <property type="entry name" value="CHAPERONE-ACTIVITY OF BC1 COMPLEX CABC1 -RELATED"/>
    <property type="match status" value="1"/>
</dbReference>
<feature type="domain" description="ABC1 atypical kinase-like" evidence="10">
    <location>
        <begin position="94"/>
        <end position="354"/>
    </location>
</feature>
<keyword evidence="4" id="KW-0997">Cell inner membrane</keyword>
<dbReference type="Pfam" id="PF03109">
    <property type="entry name" value="ABC1"/>
    <property type="match status" value="1"/>
</dbReference>
<dbReference type="UniPathway" id="UPA00232"/>
<evidence type="ECO:0000313" key="11">
    <source>
        <dbReference type="EMBL" id="RLP81649.1"/>
    </source>
</evidence>
<evidence type="ECO:0000256" key="2">
    <source>
        <dbReference type="ARBA" id="ARBA00009670"/>
    </source>
</evidence>
<keyword evidence="12" id="KW-1185">Reference proteome</keyword>
<dbReference type="InterPro" id="IPR050154">
    <property type="entry name" value="UbiB_kinase"/>
</dbReference>
<dbReference type="InterPro" id="IPR010232">
    <property type="entry name" value="UbiB"/>
</dbReference>
<dbReference type="RefSeq" id="WP_121621464.1">
    <property type="nucleotide sequence ID" value="NZ_JACIIW010000004.1"/>
</dbReference>
<dbReference type="PANTHER" id="PTHR10566:SF113">
    <property type="entry name" value="PROTEIN ACTIVITY OF BC1 COMPLEX KINASE 7, CHLOROPLASTIC"/>
    <property type="match status" value="1"/>
</dbReference>
<keyword evidence="7 9" id="KW-1133">Transmembrane helix</keyword>
<accession>A0A3L7AMG3</accession>
<dbReference type="InterPro" id="IPR011009">
    <property type="entry name" value="Kinase-like_dom_sf"/>
</dbReference>
<dbReference type="SUPFAM" id="SSF56112">
    <property type="entry name" value="Protein kinase-like (PK-like)"/>
    <property type="match status" value="1"/>
</dbReference>
<name>A0A3L7AMG3_9HYPH</name>
<comment type="similarity">
    <text evidence="2">Belongs to the protein kinase superfamily. ADCK protein kinase family.</text>
</comment>
<feature type="transmembrane region" description="Helical" evidence="9">
    <location>
        <begin position="515"/>
        <end position="533"/>
    </location>
</feature>
<evidence type="ECO:0000256" key="3">
    <source>
        <dbReference type="ARBA" id="ARBA00022475"/>
    </source>
</evidence>
<dbReference type="EMBL" id="RCTF01000001">
    <property type="protein sequence ID" value="RLP81649.1"/>
    <property type="molecule type" value="Genomic_DNA"/>
</dbReference>
<dbReference type="GO" id="GO:0006744">
    <property type="term" value="P:ubiquinone biosynthetic process"/>
    <property type="evidence" value="ECO:0007669"/>
    <property type="project" value="UniProtKB-UniPathway"/>
</dbReference>
<dbReference type="AlphaFoldDB" id="A0A3L7AMG3"/>
<evidence type="ECO:0000259" key="10">
    <source>
        <dbReference type="Pfam" id="PF03109"/>
    </source>
</evidence>
<evidence type="ECO:0000256" key="7">
    <source>
        <dbReference type="ARBA" id="ARBA00022989"/>
    </source>
</evidence>
<gene>
    <name evidence="11" type="primary">ubiB</name>
    <name evidence="11" type="ORF">D9R14_01210</name>
</gene>
<keyword evidence="8 9" id="KW-0472">Membrane</keyword>
<protein>
    <submittedName>
        <fullName evidence="11">2-polyprenylphenol 6-hydroxylase</fullName>
    </submittedName>
</protein>
<evidence type="ECO:0000256" key="6">
    <source>
        <dbReference type="ARBA" id="ARBA00022692"/>
    </source>
</evidence>
<sequence length="534" mass="58999">MIFVIADAARLARAGYVLAREGVLSLMPIEPAPPLARPFLRLARIIARRDAGTRAARFSAALSRLGPSYVKLGQFLATRPDVVGAAVARDLEVLQDRMPVFGQDVAEATVAAAFERPLNAVFPVFGPAVAAASIAEVHKAEVWEDERDDEQGNRRDQGGTRRDVAVKILRPGIERRFGADMASFRRLAHFAEENFPEARRLRLEAVVETLARSVSMEMDLRLEAAAYAELAENTREDAEIHVPQVDWNRSGREVLTTEWIDGIKLSDKAALVAAGHDLKAIARIVMQTFLRQAMRDGFFHADMHPGNLFVDSQGRLVVVDCGIMGRLGLKERRFLAEILYGFITRNWRRTAEVHFEAGYVPAHHSVDDFALAIRAIGEPIHSRRADQISMARLLALLLEVTALFDMRTRPELILLQKTMVVVEGVARSLDPKLDMWSTSAPVVEEWIASNLGPVGRLQQAGAGIGEVGRFAADIPALLSRTSRVVEQMDVATRDGLHLSPDTLDGIGRAEARRAFWGNLALWAIAAGLLLNWLR</sequence>
<evidence type="ECO:0000313" key="12">
    <source>
        <dbReference type="Proteomes" id="UP000269692"/>
    </source>
</evidence>
<dbReference type="Proteomes" id="UP000269692">
    <property type="component" value="Unassembled WGS sequence"/>
</dbReference>